<gene>
    <name evidence="1" type="ORF">ABS361_06040</name>
</gene>
<reference evidence="1" key="1">
    <citation type="submission" date="2024-06" db="EMBL/GenBank/DDBJ databases">
        <title>Methylostella associata gen. nov., sp. nov., a novel Ancalomicrobiaceae-affiliated facultatively methylotrophic bacteria that feed on methanotrophs of the genus Methylococcus.</title>
        <authorList>
            <person name="Saltykova V."/>
            <person name="Danilova O.V."/>
            <person name="Oshkin I.Y."/>
            <person name="Belova S.E."/>
            <person name="Pimenov N.V."/>
            <person name="Dedysh S.N."/>
        </authorList>
    </citation>
    <scope>NUCLEOTIDE SEQUENCE</scope>
    <source>
        <strain evidence="1">S20</strain>
    </source>
</reference>
<proteinExistence type="predicted"/>
<name>A0AAU7XCG1_9HYPH</name>
<protein>
    <recommendedName>
        <fullName evidence="2">DUF4164 family protein</fullName>
    </recommendedName>
</protein>
<evidence type="ECO:0008006" key="2">
    <source>
        <dbReference type="Google" id="ProtNLM"/>
    </source>
</evidence>
<evidence type="ECO:0000313" key="1">
    <source>
        <dbReference type="EMBL" id="XBY45819.1"/>
    </source>
</evidence>
<dbReference type="KEGG" id="mflg:ABS361_06040"/>
<sequence length="80" mass="9219">MTEDTSNLVLEHLRAIRATQGEHSRRFDELGRRITNVEDALRAVRRDLLVHDEDTATLRQEVEGLRSQVDRINARLGLVD</sequence>
<dbReference type="EMBL" id="CP158568">
    <property type="protein sequence ID" value="XBY45819.1"/>
    <property type="molecule type" value="Genomic_DNA"/>
</dbReference>
<dbReference type="AlphaFoldDB" id="A0AAU7XCG1"/>
<accession>A0AAU7XCG1</accession>
<organism evidence="1">
    <name type="scientific">Methyloraptor flagellatus</name>
    <dbReference type="NCBI Taxonomy" id="3162530"/>
    <lineage>
        <taxon>Bacteria</taxon>
        <taxon>Pseudomonadati</taxon>
        <taxon>Pseudomonadota</taxon>
        <taxon>Alphaproteobacteria</taxon>
        <taxon>Hyphomicrobiales</taxon>
        <taxon>Ancalomicrobiaceae</taxon>
        <taxon>Methyloraptor</taxon>
    </lineage>
</organism>
<dbReference type="RefSeq" id="WP_407050914.1">
    <property type="nucleotide sequence ID" value="NZ_CP158568.1"/>
</dbReference>